<protein>
    <submittedName>
        <fullName evidence="2">Uncharacterized protein</fullName>
    </submittedName>
</protein>
<dbReference type="AlphaFoldDB" id="A0A251J6X6"/>
<dbReference type="OMA" id="NDCDSSC"/>
<sequence>MKMSGIAWMVVFIIILGRYTVEASARISLHLNSHDPERPPQFVTVTGCNNDCDSSCCNCDIEKQPPLCVQCCQEDP</sequence>
<reference evidence="2 3" key="1">
    <citation type="submission" date="2016-02" db="EMBL/GenBank/DDBJ databases">
        <title>WGS assembly of Manihot esculenta.</title>
        <authorList>
            <person name="Bredeson J.V."/>
            <person name="Prochnik S.E."/>
            <person name="Lyons J.B."/>
            <person name="Schmutz J."/>
            <person name="Grimwood J."/>
            <person name="Vrebalov J."/>
            <person name="Bart R.S."/>
            <person name="Amuge T."/>
            <person name="Ferguson M.E."/>
            <person name="Green R."/>
            <person name="Putnam N."/>
            <person name="Stites J."/>
            <person name="Rounsley S."/>
            <person name="Rokhsar D.S."/>
        </authorList>
    </citation>
    <scope>NUCLEOTIDE SEQUENCE [LARGE SCALE GENOMIC DNA]</scope>
    <source>
        <strain evidence="3">cv. AM560-2</strain>
        <tissue evidence="2">Leaf</tissue>
    </source>
</reference>
<feature type="chain" id="PRO_5011914120" evidence="1">
    <location>
        <begin position="24"/>
        <end position="76"/>
    </location>
</feature>
<dbReference type="Proteomes" id="UP000091857">
    <property type="component" value="Chromosome 15"/>
</dbReference>
<keyword evidence="3" id="KW-1185">Reference proteome</keyword>
<gene>
    <name evidence="2" type="ORF">MANES_15G155000</name>
</gene>
<dbReference type="Gramene" id="Manes.15G155000.2.v8.1">
    <property type="protein sequence ID" value="Manes.15G155000.2.v8.1.CDS"/>
    <property type="gene ID" value="Manes.15G155000.v8.1"/>
</dbReference>
<evidence type="ECO:0000256" key="1">
    <source>
        <dbReference type="SAM" id="SignalP"/>
    </source>
</evidence>
<dbReference type="EMBL" id="CM004401">
    <property type="protein sequence ID" value="OAY29566.1"/>
    <property type="molecule type" value="Genomic_DNA"/>
</dbReference>
<evidence type="ECO:0000313" key="3">
    <source>
        <dbReference type="Proteomes" id="UP000091857"/>
    </source>
</evidence>
<feature type="signal peptide" evidence="1">
    <location>
        <begin position="1"/>
        <end position="23"/>
    </location>
</feature>
<accession>A0A251J6X6</accession>
<keyword evidence="1" id="KW-0732">Signal</keyword>
<evidence type="ECO:0000313" key="2">
    <source>
        <dbReference type="EMBL" id="OAY29566.1"/>
    </source>
</evidence>
<proteinExistence type="predicted"/>
<name>A0A251J6X6_MANES</name>
<dbReference type="EMBL" id="CM004401">
    <property type="protein sequence ID" value="OAY29565.1"/>
    <property type="molecule type" value="Genomic_DNA"/>
</dbReference>
<organism evidence="2 3">
    <name type="scientific">Manihot esculenta</name>
    <name type="common">Cassava</name>
    <name type="synonym">Jatropha manihot</name>
    <dbReference type="NCBI Taxonomy" id="3983"/>
    <lineage>
        <taxon>Eukaryota</taxon>
        <taxon>Viridiplantae</taxon>
        <taxon>Streptophyta</taxon>
        <taxon>Embryophyta</taxon>
        <taxon>Tracheophyta</taxon>
        <taxon>Spermatophyta</taxon>
        <taxon>Magnoliopsida</taxon>
        <taxon>eudicotyledons</taxon>
        <taxon>Gunneridae</taxon>
        <taxon>Pentapetalae</taxon>
        <taxon>rosids</taxon>
        <taxon>fabids</taxon>
        <taxon>Malpighiales</taxon>
        <taxon>Euphorbiaceae</taxon>
        <taxon>Crotonoideae</taxon>
        <taxon>Manihoteae</taxon>
        <taxon>Manihot</taxon>
    </lineage>
</organism>